<dbReference type="Gene3D" id="3.30.559.30">
    <property type="entry name" value="Nonribosomal peptide synthetase, condensation domain"/>
    <property type="match status" value="1"/>
</dbReference>
<dbReference type="PANTHER" id="PTHR45527:SF16">
    <property type="entry name" value="NONRIBOSOMAL PEPTIDE SYNTHASE ATNA-RELATED"/>
    <property type="match status" value="1"/>
</dbReference>
<dbReference type="InterPro" id="IPR020845">
    <property type="entry name" value="AMP-binding_CS"/>
</dbReference>
<dbReference type="GO" id="GO:0043041">
    <property type="term" value="P:amino acid activation for nonribosomal peptide biosynthetic process"/>
    <property type="evidence" value="ECO:0007669"/>
    <property type="project" value="TreeGrafter"/>
</dbReference>
<dbReference type="SUPFAM" id="SSF47336">
    <property type="entry name" value="ACP-like"/>
    <property type="match status" value="1"/>
</dbReference>
<evidence type="ECO:0000313" key="5">
    <source>
        <dbReference type="EMBL" id="TGJ83810.1"/>
    </source>
</evidence>
<dbReference type="Gene3D" id="3.30.300.30">
    <property type="match status" value="1"/>
</dbReference>
<keyword evidence="3" id="KW-0436">Ligase</keyword>
<dbReference type="Proteomes" id="UP000297716">
    <property type="component" value="Unassembled WGS sequence"/>
</dbReference>
<keyword evidence="1" id="KW-0596">Phosphopantetheine</keyword>
<organism evidence="5 6">
    <name type="scientific">Xylaria hypoxylon</name>
    <dbReference type="NCBI Taxonomy" id="37992"/>
    <lineage>
        <taxon>Eukaryota</taxon>
        <taxon>Fungi</taxon>
        <taxon>Dikarya</taxon>
        <taxon>Ascomycota</taxon>
        <taxon>Pezizomycotina</taxon>
        <taxon>Sordariomycetes</taxon>
        <taxon>Xylariomycetidae</taxon>
        <taxon>Xylariales</taxon>
        <taxon>Xylariaceae</taxon>
        <taxon>Xylaria</taxon>
    </lineage>
</organism>
<evidence type="ECO:0000256" key="3">
    <source>
        <dbReference type="ARBA" id="ARBA00022598"/>
    </source>
</evidence>
<dbReference type="PROSITE" id="PS50075">
    <property type="entry name" value="CARRIER"/>
    <property type="match status" value="1"/>
</dbReference>
<dbReference type="FunFam" id="3.40.50.12780:FF:000014">
    <property type="entry name" value="Nonribosomal peptide synthetase 1"/>
    <property type="match status" value="1"/>
</dbReference>
<comment type="caution">
    <text evidence="5">The sequence shown here is derived from an EMBL/GenBank/DDBJ whole genome shotgun (WGS) entry which is preliminary data.</text>
</comment>
<feature type="domain" description="Carrier" evidence="4">
    <location>
        <begin position="803"/>
        <end position="876"/>
    </location>
</feature>
<dbReference type="GO" id="GO:0016874">
    <property type="term" value="F:ligase activity"/>
    <property type="evidence" value="ECO:0007669"/>
    <property type="project" value="UniProtKB-KW"/>
</dbReference>
<dbReference type="InterPro" id="IPR036736">
    <property type="entry name" value="ACP-like_sf"/>
</dbReference>
<dbReference type="OrthoDB" id="416786at2759"/>
<accession>A0A4Z0YX65</accession>
<evidence type="ECO:0000256" key="2">
    <source>
        <dbReference type="ARBA" id="ARBA00022553"/>
    </source>
</evidence>
<dbReference type="Pfam" id="PF00550">
    <property type="entry name" value="PP-binding"/>
    <property type="match status" value="1"/>
</dbReference>
<sequence>MANIGSRESATKHWETLLKALKPCHFPTLDQVPKNQVHGCRESTVQLDISSLAVQEFCAQHHVTSGSLFRTAWAVAVGTYAGVDDVSFGYSCGSGTSICRTQITTDQSLSQTMHELTRVVEGAAPHGTCSISEIEQLTGMELQSMFNSGLQISSPTDLDVDGVTTLGQDMVPVSGMEQQYDIFAHVLIDQDGTIAVSIRTLKAKISASQTANVAHTLAKTLTKILDTGVESTIGDLDIFSQWDYDQVMEWNKVHPQVVDSCFHDLVQGIVQKRPNAPAICSWDRSFTYGELDTLTTKVANRLVALGAGPEVLVLICFDKSSLAVAAMLSIFKAGGAFVAMDPSYPASRIHAIVGATKASIVISDPAHCHLFEGILEHVVGLDHKLADELPSSPSVVVSPRQASPSNTAYVVFTSGSTGAPKGIMVEHRALCTAALSLAAPMRVDSSSRFLQFAAHTFDLSYGDIFVTLSQGGCICVPSEHERLNDLAGSMVRMRVNTACLIPSVARIFQPEDVPGLKTLLLGGEALLQESLEVWASKVYLAQMYGPSEAVVWCTSSELMSDSAANNIGRGLAAVLWVVSATNHDRLCPIGCIGELLIEGPVLARGYLSAEQTRLSFIENPRWAEAEPGQHRRFYKTGDLVKYETDGSLRFIGRKDTQIKYNGRRIEMGEIEFHLSSHELLRQSLIALPTAGAYDKRLVAVVVLKSTKPSEKSAAEELKVVTGQARDAAASEVAQLKDYLASKVPAYMLPQYWVIVEEIPLMISGKMNRVSTKKLLEALDVHDDGQGSGRSLLLKETTQHRLDDPVEMRLRDMLSRVLNKDVADVGAQSEFSSLGGDSFSAMELVALCKVEGLALMVQDVASSSTVRSLGSIVKTRLGETALNTPRVRDYSLSFVPAWWQPMLIT</sequence>
<dbReference type="SUPFAM" id="SSF52777">
    <property type="entry name" value="CoA-dependent acyltransferases"/>
    <property type="match status" value="1"/>
</dbReference>
<dbReference type="Gene3D" id="3.40.50.12780">
    <property type="entry name" value="N-terminal domain of ligase-like"/>
    <property type="match status" value="1"/>
</dbReference>
<gene>
    <name evidence="5" type="ORF">E0Z10_g4940</name>
</gene>
<dbReference type="STRING" id="37992.A0A4Z0YX65"/>
<dbReference type="GO" id="GO:0044550">
    <property type="term" value="P:secondary metabolite biosynthetic process"/>
    <property type="evidence" value="ECO:0007669"/>
    <property type="project" value="TreeGrafter"/>
</dbReference>
<dbReference type="GO" id="GO:0005737">
    <property type="term" value="C:cytoplasm"/>
    <property type="evidence" value="ECO:0007669"/>
    <property type="project" value="TreeGrafter"/>
</dbReference>
<dbReference type="SUPFAM" id="SSF56801">
    <property type="entry name" value="Acetyl-CoA synthetase-like"/>
    <property type="match status" value="1"/>
</dbReference>
<dbReference type="InterPro" id="IPR009081">
    <property type="entry name" value="PP-bd_ACP"/>
</dbReference>
<evidence type="ECO:0000313" key="6">
    <source>
        <dbReference type="Proteomes" id="UP000297716"/>
    </source>
</evidence>
<dbReference type="InterPro" id="IPR045851">
    <property type="entry name" value="AMP-bd_C_sf"/>
</dbReference>
<dbReference type="InterPro" id="IPR042099">
    <property type="entry name" value="ANL_N_sf"/>
</dbReference>
<dbReference type="PROSITE" id="PS00455">
    <property type="entry name" value="AMP_BINDING"/>
    <property type="match status" value="1"/>
</dbReference>
<keyword evidence="6" id="KW-1185">Reference proteome</keyword>
<dbReference type="NCBIfam" id="TIGR01733">
    <property type="entry name" value="AA-adenyl-dom"/>
    <property type="match status" value="1"/>
</dbReference>
<reference evidence="5 6" key="1">
    <citation type="submission" date="2019-03" db="EMBL/GenBank/DDBJ databases">
        <title>Draft genome sequence of Xylaria hypoxylon DSM 108379, a ubiquitous saprotrophic-parasitic fungi on hardwood.</title>
        <authorList>
            <person name="Buettner E."/>
            <person name="Leonhardt S."/>
            <person name="Gebauer A.M."/>
            <person name="Liers C."/>
            <person name="Hofrichter M."/>
            <person name="Kellner H."/>
        </authorList>
    </citation>
    <scope>NUCLEOTIDE SEQUENCE [LARGE SCALE GENOMIC DNA]</scope>
    <source>
        <strain evidence="5 6">DSM 108379</strain>
    </source>
</reference>
<dbReference type="AlphaFoldDB" id="A0A4Z0YX65"/>
<name>A0A4Z0YX65_9PEZI</name>
<protein>
    <recommendedName>
        <fullName evidence="4">Carrier domain-containing protein</fullName>
    </recommendedName>
</protein>
<evidence type="ECO:0000259" key="4">
    <source>
        <dbReference type="PROSITE" id="PS50075"/>
    </source>
</evidence>
<proteinExistence type="predicted"/>
<dbReference type="CDD" id="cd05918">
    <property type="entry name" value="A_NRPS_SidN3_like"/>
    <property type="match status" value="1"/>
</dbReference>
<dbReference type="GO" id="GO:0031177">
    <property type="term" value="F:phosphopantetheine binding"/>
    <property type="evidence" value="ECO:0007669"/>
    <property type="project" value="TreeGrafter"/>
</dbReference>
<dbReference type="InterPro" id="IPR010071">
    <property type="entry name" value="AA_adenyl_dom"/>
</dbReference>
<dbReference type="Pfam" id="PF00501">
    <property type="entry name" value="AMP-binding"/>
    <property type="match status" value="1"/>
</dbReference>
<dbReference type="InterPro" id="IPR000873">
    <property type="entry name" value="AMP-dep_synth/lig_dom"/>
</dbReference>
<evidence type="ECO:0000256" key="1">
    <source>
        <dbReference type="ARBA" id="ARBA00022450"/>
    </source>
</evidence>
<dbReference type="FunFam" id="3.30.300.30:FF:000015">
    <property type="entry name" value="Nonribosomal peptide synthase SidD"/>
    <property type="match status" value="1"/>
</dbReference>
<dbReference type="PANTHER" id="PTHR45527">
    <property type="entry name" value="NONRIBOSOMAL PEPTIDE SYNTHETASE"/>
    <property type="match status" value="1"/>
</dbReference>
<dbReference type="Gene3D" id="1.10.1200.10">
    <property type="entry name" value="ACP-like"/>
    <property type="match status" value="1"/>
</dbReference>
<keyword evidence="2" id="KW-0597">Phosphoprotein</keyword>
<dbReference type="EMBL" id="SKBN01000083">
    <property type="protein sequence ID" value="TGJ83810.1"/>
    <property type="molecule type" value="Genomic_DNA"/>
</dbReference>